<evidence type="ECO:0000256" key="8">
    <source>
        <dbReference type="SAM" id="Phobius"/>
    </source>
</evidence>
<proteinExistence type="predicted"/>
<dbReference type="EMBL" id="JAFFHB010000007">
    <property type="protein sequence ID" value="KAK4664573.1"/>
    <property type="molecule type" value="Genomic_DNA"/>
</dbReference>
<feature type="transmembrane region" description="Helical" evidence="8">
    <location>
        <begin position="422"/>
        <end position="442"/>
    </location>
</feature>
<dbReference type="SUPFAM" id="SSF52343">
    <property type="entry name" value="Ferredoxin reductase-like, C-terminal NADP-linked domain"/>
    <property type="match status" value="1"/>
</dbReference>
<keyword evidence="5" id="KW-0406">Ion transport</keyword>
<evidence type="ECO:0000256" key="6">
    <source>
        <dbReference type="ARBA" id="ARBA00023136"/>
    </source>
</evidence>
<organism evidence="11 12">
    <name type="scientific">Podospora pseudopauciseta</name>
    <dbReference type="NCBI Taxonomy" id="2093780"/>
    <lineage>
        <taxon>Eukaryota</taxon>
        <taxon>Fungi</taxon>
        <taxon>Dikarya</taxon>
        <taxon>Ascomycota</taxon>
        <taxon>Pezizomycotina</taxon>
        <taxon>Sordariomycetes</taxon>
        <taxon>Sordariomycetidae</taxon>
        <taxon>Sordariales</taxon>
        <taxon>Podosporaceae</taxon>
        <taxon>Podospora</taxon>
    </lineage>
</organism>
<feature type="domain" description="Ferric oxidoreductase" evidence="9">
    <location>
        <begin position="321"/>
        <end position="437"/>
    </location>
</feature>
<evidence type="ECO:0000256" key="7">
    <source>
        <dbReference type="SAM" id="MobiDB-lite"/>
    </source>
</evidence>
<evidence type="ECO:0000256" key="5">
    <source>
        <dbReference type="ARBA" id="ARBA00023065"/>
    </source>
</evidence>
<dbReference type="SFLD" id="SFLDS00052">
    <property type="entry name" value="Ferric_Reductase_Domain"/>
    <property type="match status" value="1"/>
</dbReference>
<feature type="domain" description="FAD-binding 8" evidence="10">
    <location>
        <begin position="484"/>
        <end position="531"/>
    </location>
</feature>
<accession>A0ABR0H971</accession>
<evidence type="ECO:0000259" key="9">
    <source>
        <dbReference type="Pfam" id="PF01794"/>
    </source>
</evidence>
<reference evidence="11 12" key="1">
    <citation type="journal article" date="2023" name="bioRxiv">
        <title>High-quality genome assemblies of four members of thePodospora anserinaspecies complex.</title>
        <authorList>
            <person name="Ament-Velasquez S.L."/>
            <person name="Vogan A.A."/>
            <person name="Wallerman O."/>
            <person name="Hartmann F."/>
            <person name="Gautier V."/>
            <person name="Silar P."/>
            <person name="Giraud T."/>
            <person name="Johannesson H."/>
        </authorList>
    </citation>
    <scope>NUCLEOTIDE SEQUENCE [LARGE SCALE GENOMIC DNA]</scope>
    <source>
        <strain evidence="11 12">CBS 411.78</strain>
    </source>
</reference>
<comment type="subcellular location">
    <subcellularLocation>
        <location evidence="1">Membrane</location>
        <topology evidence="1">Multi-pass membrane protein</topology>
    </subcellularLocation>
</comment>
<keyword evidence="12" id="KW-1185">Reference proteome</keyword>
<dbReference type="SFLD" id="SFLDG01168">
    <property type="entry name" value="Ferric_reductase_subgroup_(FRE"/>
    <property type="match status" value="1"/>
</dbReference>
<dbReference type="PANTHER" id="PTHR32361">
    <property type="entry name" value="FERRIC/CUPRIC REDUCTASE TRANSMEMBRANE COMPONENT"/>
    <property type="match status" value="1"/>
</dbReference>
<dbReference type="GeneID" id="87934101"/>
<dbReference type="RefSeq" id="XP_062764539.1">
    <property type="nucleotide sequence ID" value="XM_062913758.1"/>
</dbReference>
<feature type="transmembrane region" description="Helical" evidence="8">
    <location>
        <begin position="454"/>
        <end position="472"/>
    </location>
</feature>
<sequence>MLGERVGPVIFLSDQVALFPDLVPFQLARISLYVEFESRSFSNGTKMRGLLTAAGLAALAVPAQALIGYGITMYDPSCGFGCYDSVSGFMLECSVMDHGPVGAHSHGAGGPTSPECRAGDDYFLTTLAYCMNTTCDASTPRWKLEKFWSEQATGSKTVAAKWSYTEALAQIKEPPTDQYGEDDHHLTRTVLLDPETVKANTLTREYFEQAETTHSQYGLILLIVGFGTPVVISMFTRLPYMSTLSDKLKPYLVYPSLIGTYHVRPLPYLLGNAATVGQSLYVIMFAALNIAMAAAGYKSVQPNAWFANEWQEVMGYFSARTGVLAFALTPLVILLSGRNNILLWATNWSHSTFMVLHRWVARIYAAQVIIHSVAELVLYIDMESYEAEFKTEYWAWGIVATVFACAMLVFSSLFFRRWSYELFLVGHIIMAVFVIVGSWYHVEFLFQRRWGYEFWLYAACAVWFFDRMIRVFRVLKNGPRRAVVTEVSEDIVRVDVKGIRWTAAPGLHTYAYFPALSPWRPWENHPFSILPTALLQSKRDASLSGAASGSDTRSTADVEKSGGVTSTSTPQRDDQALGGAPGTGITLYVRKSKGLTKLLANHNSLLTLLDGPYPDNPTDGVLKSDRLLLIAGGVGITGVLPYIAKHTNVKICWSVKASAEGLVRDLEGPLSRVAEKDVRVGSRLDVAALLAEEERTGWSRVGVVVCGPGGLCDDTRALVTAKARTGPTVWELEVDAFSW</sequence>
<keyword evidence="6 8" id="KW-0472">Membrane</keyword>
<dbReference type="Gene3D" id="3.40.50.80">
    <property type="entry name" value="Nucleotide-binding domain of ferredoxin-NADP reductase (FNR) module"/>
    <property type="match status" value="1"/>
</dbReference>
<keyword evidence="3 8" id="KW-0812">Transmembrane</keyword>
<comment type="caution">
    <text evidence="11">The sequence shown here is derived from an EMBL/GenBank/DDBJ whole genome shotgun (WGS) entry which is preliminary data.</text>
</comment>
<dbReference type="InterPro" id="IPR013130">
    <property type="entry name" value="Fe3_Rdtase_TM_dom"/>
</dbReference>
<gene>
    <name evidence="11" type="ORF">QC763_511970</name>
</gene>
<evidence type="ECO:0000256" key="4">
    <source>
        <dbReference type="ARBA" id="ARBA00022989"/>
    </source>
</evidence>
<dbReference type="InterPro" id="IPR051410">
    <property type="entry name" value="Ferric/Cupric_Reductase"/>
</dbReference>
<protein>
    <recommendedName>
        <fullName evidence="13">Ferric reductase transmembrane component</fullName>
    </recommendedName>
</protein>
<evidence type="ECO:0000256" key="3">
    <source>
        <dbReference type="ARBA" id="ARBA00022692"/>
    </source>
</evidence>
<evidence type="ECO:0000313" key="12">
    <source>
        <dbReference type="Proteomes" id="UP001326199"/>
    </source>
</evidence>
<feature type="transmembrane region" description="Helical" evidence="8">
    <location>
        <begin position="217"/>
        <end position="240"/>
    </location>
</feature>
<feature type="transmembrane region" description="Helical" evidence="8">
    <location>
        <begin position="317"/>
        <end position="338"/>
    </location>
</feature>
<dbReference type="InterPro" id="IPR013112">
    <property type="entry name" value="FAD-bd_8"/>
</dbReference>
<feature type="region of interest" description="Disordered" evidence="7">
    <location>
        <begin position="544"/>
        <end position="578"/>
    </location>
</feature>
<evidence type="ECO:0000259" key="10">
    <source>
        <dbReference type="Pfam" id="PF08022"/>
    </source>
</evidence>
<dbReference type="Pfam" id="PF08022">
    <property type="entry name" value="FAD_binding_8"/>
    <property type="match status" value="1"/>
</dbReference>
<keyword evidence="2" id="KW-0813">Transport</keyword>
<keyword evidence="4 8" id="KW-1133">Transmembrane helix</keyword>
<feature type="transmembrane region" description="Helical" evidence="8">
    <location>
        <begin position="393"/>
        <end position="415"/>
    </location>
</feature>
<dbReference type="InterPro" id="IPR039261">
    <property type="entry name" value="FNR_nucleotide-bd"/>
</dbReference>
<evidence type="ECO:0000256" key="2">
    <source>
        <dbReference type="ARBA" id="ARBA00022448"/>
    </source>
</evidence>
<dbReference type="Proteomes" id="UP001326199">
    <property type="component" value="Unassembled WGS sequence"/>
</dbReference>
<dbReference type="Pfam" id="PF01794">
    <property type="entry name" value="Ferric_reduct"/>
    <property type="match status" value="1"/>
</dbReference>
<evidence type="ECO:0000256" key="1">
    <source>
        <dbReference type="ARBA" id="ARBA00004141"/>
    </source>
</evidence>
<feature type="transmembrane region" description="Helical" evidence="8">
    <location>
        <begin position="359"/>
        <end position="381"/>
    </location>
</feature>
<evidence type="ECO:0000313" key="11">
    <source>
        <dbReference type="EMBL" id="KAK4664573.1"/>
    </source>
</evidence>
<feature type="transmembrane region" description="Helical" evidence="8">
    <location>
        <begin position="279"/>
        <end position="297"/>
    </location>
</feature>
<dbReference type="PANTHER" id="PTHR32361:SF9">
    <property type="entry name" value="FERRIC REDUCTASE TRANSMEMBRANE COMPONENT 3-RELATED"/>
    <property type="match status" value="1"/>
</dbReference>
<evidence type="ECO:0008006" key="13">
    <source>
        <dbReference type="Google" id="ProtNLM"/>
    </source>
</evidence>
<dbReference type="CDD" id="cd06186">
    <property type="entry name" value="NOX_Duox_like_FAD_NADP"/>
    <property type="match status" value="1"/>
</dbReference>
<name>A0ABR0H971_9PEZI</name>